<evidence type="ECO:0000313" key="3">
    <source>
        <dbReference type="Proteomes" id="UP001617351"/>
    </source>
</evidence>
<comment type="caution">
    <text evidence="2">The sequence shown here is derived from an EMBL/GenBank/DDBJ whole genome shotgun (WGS) entry which is preliminary data.</text>
</comment>
<proteinExistence type="predicted"/>
<dbReference type="Proteomes" id="UP001617351">
    <property type="component" value="Unassembled WGS sequence"/>
</dbReference>
<dbReference type="RefSeq" id="WP_402386767.1">
    <property type="nucleotide sequence ID" value="NZ_JBIUYY010000017.1"/>
</dbReference>
<name>A0ABW8EQI5_STRT5</name>
<sequence length="232" mass="24183">MITAQPVLEVHRLDGFSLWPAAFPEEPYVLLPLGADLTPAEVGAVVACLADAHAEASEAGEEPPVGTEAAPAPTPDRDPAGSFLRGLLAGGGDLHLAGGVRITDTATGAVVEPGCCHGLQEWGTWREFAAGFDSCSGWFGHSPTPEARLVGDTVRLTADTDFAASPVIELSVPELHRLLDGVEDRLQAFLALVRDWAAREVPAHAAPLCAALAAALVPPPRENPWSAGVRGR</sequence>
<accession>A0ABW8EQI5</accession>
<feature type="region of interest" description="Disordered" evidence="1">
    <location>
        <begin position="56"/>
        <end position="77"/>
    </location>
</feature>
<reference evidence="2 3" key="1">
    <citation type="submission" date="2024-10" db="EMBL/GenBank/DDBJ databases">
        <title>The Natural Products Discovery Center: Release of the First 8490 Sequenced Strains for Exploring Actinobacteria Biosynthetic Diversity.</title>
        <authorList>
            <person name="Kalkreuter E."/>
            <person name="Kautsar S.A."/>
            <person name="Yang D."/>
            <person name="Bader C.D."/>
            <person name="Teijaro C.N."/>
            <person name="Fluegel L."/>
            <person name="Davis C.M."/>
            <person name="Simpson J.R."/>
            <person name="Lauterbach L."/>
            <person name="Steele A.D."/>
            <person name="Gui C."/>
            <person name="Meng S."/>
            <person name="Li G."/>
            <person name="Viehrig K."/>
            <person name="Ye F."/>
            <person name="Su P."/>
            <person name="Kiefer A.F."/>
            <person name="Nichols A."/>
            <person name="Cepeda A.J."/>
            <person name="Yan W."/>
            <person name="Fan B."/>
            <person name="Jiang Y."/>
            <person name="Adhikari A."/>
            <person name="Zheng C.-J."/>
            <person name="Schuster L."/>
            <person name="Cowan T.M."/>
            <person name="Smanski M.J."/>
            <person name="Chevrette M.G."/>
            <person name="De Carvalho L.P.S."/>
            <person name="Shen B."/>
        </authorList>
    </citation>
    <scope>NUCLEOTIDE SEQUENCE [LARGE SCALE GENOMIC DNA]</scope>
    <source>
        <strain evidence="2 3">NPDC087220</strain>
    </source>
</reference>
<evidence type="ECO:0000313" key="2">
    <source>
        <dbReference type="EMBL" id="MFJ2825459.1"/>
    </source>
</evidence>
<keyword evidence="3" id="KW-1185">Reference proteome</keyword>
<organism evidence="2 3">
    <name type="scientific">Streptomyces toxytricini</name>
    <name type="common">Actinomyces toxytricini</name>
    <dbReference type="NCBI Taxonomy" id="67369"/>
    <lineage>
        <taxon>Bacteria</taxon>
        <taxon>Bacillati</taxon>
        <taxon>Actinomycetota</taxon>
        <taxon>Actinomycetes</taxon>
        <taxon>Kitasatosporales</taxon>
        <taxon>Streptomycetaceae</taxon>
        <taxon>Streptomyces</taxon>
    </lineage>
</organism>
<evidence type="ECO:0000256" key="1">
    <source>
        <dbReference type="SAM" id="MobiDB-lite"/>
    </source>
</evidence>
<gene>
    <name evidence="2" type="ORF">ACIO7M_30735</name>
</gene>
<protein>
    <submittedName>
        <fullName evidence="2">Uncharacterized protein</fullName>
    </submittedName>
</protein>
<dbReference type="EMBL" id="JBIUYY010000017">
    <property type="protein sequence ID" value="MFJ2825459.1"/>
    <property type="molecule type" value="Genomic_DNA"/>
</dbReference>